<dbReference type="Pfam" id="PF13472">
    <property type="entry name" value="Lipase_GDSL_2"/>
    <property type="match status" value="1"/>
</dbReference>
<comment type="caution">
    <text evidence="2">The sequence shown here is derived from an EMBL/GenBank/DDBJ whole genome shotgun (WGS) entry which is preliminary data.</text>
</comment>
<dbReference type="PANTHER" id="PTHR30383">
    <property type="entry name" value="THIOESTERASE 1/PROTEASE 1/LYSOPHOSPHOLIPASE L1"/>
    <property type="match status" value="1"/>
</dbReference>
<dbReference type="PANTHER" id="PTHR30383:SF5">
    <property type="entry name" value="SGNH HYDROLASE-TYPE ESTERASE DOMAIN-CONTAINING PROTEIN"/>
    <property type="match status" value="1"/>
</dbReference>
<protein>
    <recommendedName>
        <fullName evidence="1">SGNH hydrolase-type esterase domain-containing protein</fullName>
    </recommendedName>
</protein>
<evidence type="ECO:0000259" key="1">
    <source>
        <dbReference type="Pfam" id="PF13472"/>
    </source>
</evidence>
<dbReference type="Proteomes" id="UP001144280">
    <property type="component" value="Unassembled WGS sequence"/>
</dbReference>
<dbReference type="Gene3D" id="3.40.50.1110">
    <property type="entry name" value="SGNH hydrolase"/>
    <property type="match status" value="1"/>
</dbReference>
<evidence type="ECO:0000313" key="2">
    <source>
        <dbReference type="EMBL" id="GLH95288.1"/>
    </source>
</evidence>
<dbReference type="InterPro" id="IPR013830">
    <property type="entry name" value="SGNH_hydro"/>
</dbReference>
<dbReference type="InterPro" id="IPR051532">
    <property type="entry name" value="Ester_Hydrolysis_Enzymes"/>
</dbReference>
<accession>A0ABQ5QKV0</accession>
<gene>
    <name evidence="2" type="ORF">Pa4123_05600</name>
</gene>
<reference evidence="2" key="1">
    <citation type="submission" date="2022-12" db="EMBL/GenBank/DDBJ databases">
        <title>New Phytohabitans aurantiacus sp. RD004123 nov., an actinomycete isolated from soil.</title>
        <authorList>
            <person name="Triningsih D.W."/>
            <person name="Harunari E."/>
            <person name="Igarashi Y."/>
        </authorList>
    </citation>
    <scope>NUCLEOTIDE SEQUENCE</scope>
    <source>
        <strain evidence="2">RD004123</strain>
    </source>
</reference>
<organism evidence="2 3">
    <name type="scientific">Phytohabitans aurantiacus</name>
    <dbReference type="NCBI Taxonomy" id="3016789"/>
    <lineage>
        <taxon>Bacteria</taxon>
        <taxon>Bacillati</taxon>
        <taxon>Actinomycetota</taxon>
        <taxon>Actinomycetes</taxon>
        <taxon>Micromonosporales</taxon>
        <taxon>Micromonosporaceae</taxon>
    </lineage>
</organism>
<evidence type="ECO:0000313" key="3">
    <source>
        <dbReference type="Proteomes" id="UP001144280"/>
    </source>
</evidence>
<dbReference type="SUPFAM" id="SSF52266">
    <property type="entry name" value="SGNH hydrolase"/>
    <property type="match status" value="1"/>
</dbReference>
<proteinExistence type="predicted"/>
<feature type="domain" description="SGNH hydrolase-type esterase" evidence="1">
    <location>
        <begin position="397"/>
        <end position="570"/>
    </location>
</feature>
<sequence>MAGGPAATAAEVPDATAAAAPARYVPFATPVGALAGVLGPDSTTTFPVLGVGGVPATGVSAVLVRVITHDPTAATWLALWPDETSRPADLSTLNVAAGENISNVAVVVPGANGRIAVYNRWGEVSVGVDVQGYFTTAASPATGGFVPVAHTRLIDTRSGLGTTTGMIPAGGSRTVTIAGTFVPAGATAAYVNLLVPGATAGGWVGAAPPGTALGKGAIDYAAGSTQSGATIKLAADGRVTFYNKGSAAINLVVTLQGYFSGTANGGTPFQPVTSRLINTRTAGTGVPLAGGGTLDVQVAGIGGLPASGVTGAVLHLTVTPEEAGYLKAWPAAEAEPSVTLMDFNAGAWRTNTVVLRPGPDGKIRLKNGSFAPIHLIVDVQGWFERAGEPRPVKVMPMGDSITWGQGSSTTSGYRGPLWLRLSNEAGYTPDFVGTQTVGTIGDPDNEGHRGWQIDQLQANATTWITTYQPDVVLLHIGTNDMYRNYQVDTAPDRLSALIDQILAARPGIYVLVAKIIPSTNASAQSRINAYNAKIPAIVAAKGDHVRMVDTTNLASADLVDQLHPNDAGYAKMSDRWYPALTTVLAS</sequence>
<dbReference type="InterPro" id="IPR036514">
    <property type="entry name" value="SGNH_hydro_sf"/>
</dbReference>
<keyword evidence="3" id="KW-1185">Reference proteome</keyword>
<dbReference type="EMBL" id="BSDI01000002">
    <property type="protein sequence ID" value="GLH95288.1"/>
    <property type="molecule type" value="Genomic_DNA"/>
</dbReference>
<name>A0ABQ5QKV0_9ACTN</name>
<dbReference type="CDD" id="cd01833">
    <property type="entry name" value="XynB_like"/>
    <property type="match status" value="1"/>
</dbReference>